<dbReference type="EMBL" id="SLXJ01000009">
    <property type="protein sequence ID" value="TCP16857.1"/>
    <property type="molecule type" value="Genomic_DNA"/>
</dbReference>
<reference evidence="1 2" key="1">
    <citation type="submission" date="2019-03" db="EMBL/GenBank/DDBJ databases">
        <title>Genomic Encyclopedia of Type Strains, Phase IV (KMG-IV): sequencing the most valuable type-strain genomes for metagenomic binning, comparative biology and taxonomic classification.</title>
        <authorList>
            <person name="Goeker M."/>
        </authorList>
    </citation>
    <scope>NUCLEOTIDE SEQUENCE [LARGE SCALE GENOMIC DNA]</scope>
    <source>
        <strain evidence="1 2">DSM 16380</strain>
    </source>
</reference>
<name>A0A4R2N7E8_9PAST</name>
<evidence type="ECO:0000313" key="1">
    <source>
        <dbReference type="EMBL" id="TCP16857.1"/>
    </source>
</evidence>
<gene>
    <name evidence="1" type="ORF">EV693_10975</name>
</gene>
<dbReference type="AlphaFoldDB" id="A0A4R2N7E8"/>
<sequence>MKKILLASVVSFVLTGFAFKPSPSAEKTVLQSKDLVGKWACKVSYQDKDMLAYNLLHFTQEGIVIDVAAVKLPIEKPILDYKVERSGYWSLAGNNLSYVIVKNNVIRSHSEKVKEVLQQEKFKNVKDLEQSYFDNLQRGEFLASVNLSLTQFADKRLTFTQHLGGKNYEGFCIRDTRSESQKAPSKKTK</sequence>
<protein>
    <submittedName>
        <fullName evidence="1">Uncharacterized protein</fullName>
    </submittedName>
</protein>
<keyword evidence="2" id="KW-1185">Reference proteome</keyword>
<organism evidence="1 2">
    <name type="scientific">Nicoletella semolina</name>
    <dbReference type="NCBI Taxonomy" id="271160"/>
    <lineage>
        <taxon>Bacteria</taxon>
        <taxon>Pseudomonadati</taxon>
        <taxon>Pseudomonadota</taxon>
        <taxon>Gammaproteobacteria</taxon>
        <taxon>Pasteurellales</taxon>
        <taxon>Pasteurellaceae</taxon>
        <taxon>Nicoletella</taxon>
    </lineage>
</organism>
<comment type="caution">
    <text evidence="1">The sequence shown here is derived from an EMBL/GenBank/DDBJ whole genome shotgun (WGS) entry which is preliminary data.</text>
</comment>
<dbReference type="OrthoDB" id="5677174at2"/>
<dbReference type="RefSeq" id="WP_132501612.1">
    <property type="nucleotide sequence ID" value="NZ_LVXA01000001.1"/>
</dbReference>
<accession>A0A4R2N7E8</accession>
<evidence type="ECO:0000313" key="2">
    <source>
        <dbReference type="Proteomes" id="UP000295537"/>
    </source>
</evidence>
<proteinExistence type="predicted"/>
<dbReference type="Proteomes" id="UP000295537">
    <property type="component" value="Unassembled WGS sequence"/>
</dbReference>